<dbReference type="RefSeq" id="WP_310455012.1">
    <property type="nucleotide sequence ID" value="NZ_JAVKPH010000001.1"/>
</dbReference>
<organism evidence="1 2">
    <name type="scientific">Ruixingdingia sedimenti</name>
    <dbReference type="NCBI Taxonomy" id="3073604"/>
    <lineage>
        <taxon>Bacteria</taxon>
        <taxon>Pseudomonadati</taxon>
        <taxon>Pseudomonadota</taxon>
        <taxon>Alphaproteobacteria</taxon>
        <taxon>Rhodobacterales</taxon>
        <taxon>Paracoccaceae</taxon>
        <taxon>Ruixingdingia</taxon>
    </lineage>
</organism>
<evidence type="ECO:0000313" key="2">
    <source>
        <dbReference type="Proteomes" id="UP001247754"/>
    </source>
</evidence>
<sequence>MTDTPTIYNARFYLKNPGGAYDPAHMGEFDIEGSTVLPGVVIGDTICSTTRLSTSTDYETHYYKVVDRTIRFDPNDIFVFYLIEEVPENWVGQFN</sequence>
<dbReference type="Proteomes" id="UP001247754">
    <property type="component" value="Unassembled WGS sequence"/>
</dbReference>
<accession>A0ABU1F294</accession>
<protein>
    <submittedName>
        <fullName evidence="1">Uncharacterized protein</fullName>
    </submittedName>
</protein>
<dbReference type="EMBL" id="JAVKPH010000001">
    <property type="protein sequence ID" value="MDR5650986.1"/>
    <property type="molecule type" value="Genomic_DNA"/>
</dbReference>
<gene>
    <name evidence="1" type="ORF">RGD00_00070</name>
</gene>
<comment type="caution">
    <text evidence="1">The sequence shown here is derived from an EMBL/GenBank/DDBJ whole genome shotgun (WGS) entry which is preliminary data.</text>
</comment>
<name>A0ABU1F294_9RHOB</name>
<keyword evidence="2" id="KW-1185">Reference proteome</keyword>
<proteinExistence type="predicted"/>
<evidence type="ECO:0000313" key="1">
    <source>
        <dbReference type="EMBL" id="MDR5650986.1"/>
    </source>
</evidence>
<reference evidence="1 2" key="1">
    <citation type="submission" date="2023-09" db="EMBL/GenBank/DDBJ databases">
        <title>Xinfangfangia sedmenti sp. nov., isolated the sedment.</title>
        <authorList>
            <person name="Xu L."/>
        </authorList>
    </citation>
    <scope>NUCLEOTIDE SEQUENCE [LARGE SCALE GENOMIC DNA]</scope>
    <source>
        <strain evidence="1 2">LG-4</strain>
    </source>
</reference>